<proteinExistence type="predicted"/>
<name>A0A3A9YVX6_9ACTN</name>
<dbReference type="PRINTS" id="PR00411">
    <property type="entry name" value="PNDRDTASEI"/>
</dbReference>
<dbReference type="InterPro" id="IPR036188">
    <property type="entry name" value="FAD/NAD-bd_sf"/>
</dbReference>
<evidence type="ECO:0000256" key="1">
    <source>
        <dbReference type="ARBA" id="ARBA00037217"/>
    </source>
</evidence>
<organism evidence="5 6">
    <name type="scientific">Micromonospora endolithica</name>
    <dbReference type="NCBI Taxonomy" id="230091"/>
    <lineage>
        <taxon>Bacteria</taxon>
        <taxon>Bacillati</taxon>
        <taxon>Actinomycetota</taxon>
        <taxon>Actinomycetes</taxon>
        <taxon>Micromonosporales</taxon>
        <taxon>Micromonosporaceae</taxon>
        <taxon>Micromonospora</taxon>
    </lineage>
</organism>
<dbReference type="InterPro" id="IPR002937">
    <property type="entry name" value="Amino_oxidase"/>
</dbReference>
<dbReference type="EMBL" id="RBAK01000017">
    <property type="protein sequence ID" value="RKN39367.1"/>
    <property type="molecule type" value="Genomic_DNA"/>
</dbReference>
<evidence type="ECO:0000313" key="5">
    <source>
        <dbReference type="EMBL" id="RKN39367.1"/>
    </source>
</evidence>
<comment type="subunit">
    <text evidence="2">Interacts with COX5B; this interaction may contribute to localize PYROXD2 to the inner face of the inner mitochondrial membrane.</text>
</comment>
<gene>
    <name evidence="5" type="ORF">D7223_28990</name>
</gene>
<dbReference type="RefSeq" id="WP_120732226.1">
    <property type="nucleotide sequence ID" value="NZ_RBAK01000017.1"/>
</dbReference>
<sequence>MTSTGAESADAVVIGAGHNGLVAANLLADAGWDVVVLEATAVAGGAVRSAEVTAPGYLSDLYSSFYPLGYASPVLNGLGLERHGLRWRHSPDVLAHLLPDGRAAVLNRDPEATAASLEAFAPGDGKRWLHAYDDWRQVAEPMLGAITRPFPPVRDGVTLLRRLRVGGALRLARRLVVPVRKLGDELFEGAGGPALLAGCALHTDLSPEEAGSGVYGWLLAMLGQQVGWPVPDGGAQKITDALVDRLTERGGRILYGARVDRVLTARGRAMGVRTSGGALWRARRAVLADVPAPALYLDLVGAAALPPRLVEDLAHFKWDGSTLKVDWALSAPVPWTNRAVAPAGTVHLGADVDGLTTYSAELARGELPRKPFLLVGQMTVADPSHSPPGTESLWSYTHLPFRRNWRAEDMAAHVERMEQVLEEAAPGFRSLIVGRHVAGPADLEDGNPSLVGGALGGGTAAAYQQLFLRPIPGLGRADTPVDRLFLASASAHPGGGVHGAPGANAARAALARDRAVTGGLYAATIGAAHRAVYR</sequence>
<dbReference type="Pfam" id="PF01593">
    <property type="entry name" value="Amino_oxidase"/>
    <property type="match status" value="1"/>
</dbReference>
<dbReference type="PANTHER" id="PTHR10668">
    <property type="entry name" value="PHYTOENE DEHYDROGENASE"/>
    <property type="match status" value="1"/>
</dbReference>
<dbReference type="AlphaFoldDB" id="A0A3A9YVX6"/>
<evidence type="ECO:0000256" key="3">
    <source>
        <dbReference type="ARBA" id="ARBA00040298"/>
    </source>
</evidence>
<evidence type="ECO:0000259" key="4">
    <source>
        <dbReference type="Pfam" id="PF01593"/>
    </source>
</evidence>
<accession>A0A3A9YVX6</accession>
<comment type="caution">
    <text evidence="5">The sequence shown here is derived from an EMBL/GenBank/DDBJ whole genome shotgun (WGS) entry which is preliminary data.</text>
</comment>
<comment type="function">
    <text evidence="1">Probable oxidoreductase that may play a role as regulator of mitochondrial function.</text>
</comment>
<dbReference type="Gene3D" id="3.50.50.60">
    <property type="entry name" value="FAD/NAD(P)-binding domain"/>
    <property type="match status" value="2"/>
</dbReference>
<dbReference type="Proteomes" id="UP000281726">
    <property type="component" value="Unassembled WGS sequence"/>
</dbReference>
<dbReference type="SUPFAM" id="SSF51905">
    <property type="entry name" value="FAD/NAD(P)-binding domain"/>
    <property type="match status" value="1"/>
</dbReference>
<keyword evidence="6" id="KW-1185">Reference proteome</keyword>
<evidence type="ECO:0000313" key="6">
    <source>
        <dbReference type="Proteomes" id="UP000281726"/>
    </source>
</evidence>
<reference evidence="5 6" key="1">
    <citation type="journal article" date="2004" name="Syst. Appl. Microbiol.">
        <title>Cryptoendolithic actinomycetes from antarctic sandstone rock samples: Micromonospora endolithica sp. nov. and two isolates related to Micromonospora coerulea Jensen 1932.</title>
        <authorList>
            <person name="Hirsch P."/>
            <person name="Mevs U."/>
            <person name="Kroppenstedt R.M."/>
            <person name="Schumann P."/>
            <person name="Stackebrandt E."/>
        </authorList>
    </citation>
    <scope>NUCLEOTIDE SEQUENCE [LARGE SCALE GENOMIC DNA]</scope>
    <source>
        <strain evidence="5 6">JCM 12677</strain>
    </source>
</reference>
<feature type="domain" description="Amine oxidase" evidence="4">
    <location>
        <begin position="20"/>
        <end position="500"/>
    </location>
</feature>
<protein>
    <recommendedName>
        <fullName evidence="3">Pyridine nucleotide-disulfide oxidoreductase domain-containing protein 2</fullName>
    </recommendedName>
</protein>
<dbReference type="PANTHER" id="PTHR10668:SF105">
    <property type="entry name" value="DEHYDROGENASE-RELATED"/>
    <property type="match status" value="1"/>
</dbReference>
<dbReference type="OrthoDB" id="833207at2"/>
<evidence type="ECO:0000256" key="2">
    <source>
        <dbReference type="ARBA" id="ARBA00038825"/>
    </source>
</evidence>
<dbReference type="GO" id="GO:0016491">
    <property type="term" value="F:oxidoreductase activity"/>
    <property type="evidence" value="ECO:0007669"/>
    <property type="project" value="InterPro"/>
</dbReference>